<evidence type="ECO:0000313" key="2">
    <source>
        <dbReference type="EMBL" id="VDK51029.1"/>
    </source>
</evidence>
<sequence length="126" mass="13902">MFQEDLVAKEMYTPVFDLRKLKYGHTIIGPAIIIDANSTIVIEPFCKATVTCEGNIEISVESAKRIEIGVDVDPIQLSIFSHRFMSIAEQMGRILQRTAISTNIKERLDFSCALFGPDGGLVANAP</sequence>
<accession>A0A183D9V5</accession>
<gene>
    <name evidence="2" type="ORF">GPUH_LOCUS5495</name>
</gene>
<dbReference type="Proteomes" id="UP000271098">
    <property type="component" value="Unassembled WGS sequence"/>
</dbReference>
<dbReference type="PANTHER" id="PTHR11365:SF2">
    <property type="entry name" value="5-OXOPROLINASE"/>
    <property type="match status" value="1"/>
</dbReference>
<reference evidence="2 3" key="2">
    <citation type="submission" date="2018-11" db="EMBL/GenBank/DDBJ databases">
        <authorList>
            <consortium name="Pathogen Informatics"/>
        </authorList>
    </citation>
    <scope>NUCLEOTIDE SEQUENCE [LARGE SCALE GENOMIC DNA]</scope>
</reference>
<dbReference type="GO" id="GO:0017168">
    <property type="term" value="F:5-oxoprolinase (ATP-hydrolyzing) activity"/>
    <property type="evidence" value="ECO:0007669"/>
    <property type="project" value="TreeGrafter"/>
</dbReference>
<evidence type="ECO:0000313" key="4">
    <source>
        <dbReference type="WBParaSite" id="GPUH_0000550301-mRNA-1"/>
    </source>
</evidence>
<proteinExistence type="predicted"/>
<organism evidence="4">
    <name type="scientific">Gongylonema pulchrum</name>
    <dbReference type="NCBI Taxonomy" id="637853"/>
    <lineage>
        <taxon>Eukaryota</taxon>
        <taxon>Metazoa</taxon>
        <taxon>Ecdysozoa</taxon>
        <taxon>Nematoda</taxon>
        <taxon>Chromadorea</taxon>
        <taxon>Rhabditida</taxon>
        <taxon>Spirurina</taxon>
        <taxon>Spiruromorpha</taxon>
        <taxon>Spiruroidea</taxon>
        <taxon>Gongylonematidae</taxon>
        <taxon>Gongylonema</taxon>
    </lineage>
</organism>
<dbReference type="WBParaSite" id="GPUH_0000550301-mRNA-1">
    <property type="protein sequence ID" value="GPUH_0000550301-mRNA-1"/>
    <property type="gene ID" value="GPUH_0000550301"/>
</dbReference>
<evidence type="ECO:0000313" key="3">
    <source>
        <dbReference type="Proteomes" id="UP000271098"/>
    </source>
</evidence>
<name>A0A183D9V5_9BILA</name>
<dbReference type="PANTHER" id="PTHR11365">
    <property type="entry name" value="5-OXOPROLINASE RELATED"/>
    <property type="match status" value="1"/>
</dbReference>
<dbReference type="OrthoDB" id="3643at2759"/>
<dbReference type="AlphaFoldDB" id="A0A183D9V5"/>
<evidence type="ECO:0000259" key="1">
    <source>
        <dbReference type="Pfam" id="PF02538"/>
    </source>
</evidence>
<dbReference type="GO" id="GO:0005829">
    <property type="term" value="C:cytosol"/>
    <property type="evidence" value="ECO:0007669"/>
    <property type="project" value="TreeGrafter"/>
</dbReference>
<dbReference type="Pfam" id="PF02538">
    <property type="entry name" value="Hydantoinase_B"/>
    <property type="match status" value="1"/>
</dbReference>
<dbReference type="EMBL" id="UYRT01011760">
    <property type="protein sequence ID" value="VDK51029.1"/>
    <property type="molecule type" value="Genomic_DNA"/>
</dbReference>
<dbReference type="InterPro" id="IPR045079">
    <property type="entry name" value="Oxoprolinase-like"/>
</dbReference>
<dbReference type="GO" id="GO:0006749">
    <property type="term" value="P:glutathione metabolic process"/>
    <property type="evidence" value="ECO:0007669"/>
    <property type="project" value="TreeGrafter"/>
</dbReference>
<dbReference type="InterPro" id="IPR003692">
    <property type="entry name" value="Hydantoinase_B"/>
</dbReference>
<keyword evidence="3" id="KW-1185">Reference proteome</keyword>
<protein>
    <submittedName>
        <fullName evidence="4">Hydantoinase_B domain-containing protein</fullName>
    </submittedName>
</protein>
<reference evidence="4" key="1">
    <citation type="submission" date="2016-06" db="UniProtKB">
        <authorList>
            <consortium name="WormBaseParasite"/>
        </authorList>
    </citation>
    <scope>IDENTIFICATION</scope>
</reference>
<feature type="domain" description="Hydantoinase B/oxoprolinase" evidence="1">
    <location>
        <begin position="73"/>
        <end position="126"/>
    </location>
</feature>